<name>A0A286AH21_9PROT</name>
<evidence type="ECO:0000313" key="1">
    <source>
        <dbReference type="EMBL" id="SOD21186.1"/>
    </source>
</evidence>
<dbReference type="Pfam" id="PF13289">
    <property type="entry name" value="SIR2_2"/>
    <property type="match status" value="1"/>
</dbReference>
<dbReference type="EMBL" id="OCMU01000002">
    <property type="protein sequence ID" value="SOD21186.1"/>
    <property type="molecule type" value="Genomic_DNA"/>
</dbReference>
<accession>A0A286AH21</accession>
<evidence type="ECO:0000313" key="2">
    <source>
        <dbReference type="Proteomes" id="UP000219335"/>
    </source>
</evidence>
<dbReference type="RefSeq" id="WP_097107095.1">
    <property type="nucleotide sequence ID" value="NZ_OCMU01000002.1"/>
</dbReference>
<gene>
    <name evidence="1" type="ORF">SAMN06297164_3271</name>
</gene>
<organism evidence="1 2">
    <name type="scientific">Nitrosomonas ureae</name>
    <dbReference type="NCBI Taxonomy" id="44577"/>
    <lineage>
        <taxon>Bacteria</taxon>
        <taxon>Pseudomonadati</taxon>
        <taxon>Pseudomonadota</taxon>
        <taxon>Betaproteobacteria</taxon>
        <taxon>Nitrosomonadales</taxon>
        <taxon>Nitrosomonadaceae</taxon>
        <taxon>Nitrosomonas</taxon>
    </lineage>
</organism>
<sequence>MPYSDYRKQRIESIGNCLSELGCQPIIFAGAGLSRRYVGGPSWFELLEAVVKQNPKIIDSIAFLYQKYQGNLFEVGEQLIPSFHSWAWAEGREHFDDSLFSTLSRSEEFIKFFVAKYIKDLMPVELTKDIEVSLKREIEQLKAIRPHSIITTNYDTLCEDIFPEYTRIVGQKIIKASGISIGEIFKIHGCVTDYKEIVLTTKDYENWTNKKKYLSAKLLAYFLEHPVLIVGYKAQGPNVLAILRDIDEIIANPGSLVPNIFYLIYDQDIKENSKPSSDILLDLGNGNSMRINAIYANDFSWVFKAFEANSSLEHVNPKLLRALIARTYDLVRHDIPRMGVQVDFATLEQVAASDESLPKLLGITGLSNPTMYNAAYPYTLTAVAKKLGYDTWHYADQLHSKIVNDKEISVKQSDNQYHITVKAGDKTAFHKYSEAFVELLRKVQGGKTYEVNLREKLR</sequence>
<protein>
    <submittedName>
        <fullName evidence="1">SIR2-like domain-containing protein</fullName>
    </submittedName>
</protein>
<proteinExistence type="predicted"/>
<dbReference type="Proteomes" id="UP000219335">
    <property type="component" value="Unassembled WGS sequence"/>
</dbReference>
<reference evidence="1 2" key="1">
    <citation type="submission" date="2017-09" db="EMBL/GenBank/DDBJ databases">
        <authorList>
            <person name="Ehlers B."/>
            <person name="Leendertz F.H."/>
        </authorList>
    </citation>
    <scope>NUCLEOTIDE SEQUENCE [LARGE SCALE GENOMIC DNA]</scope>
    <source>
        <strain evidence="1 2">Nm42</strain>
    </source>
</reference>
<dbReference type="AlphaFoldDB" id="A0A286AH21"/>